<dbReference type="EC" id="4.1.1.83" evidence="5"/>
<evidence type="ECO:0000256" key="4">
    <source>
        <dbReference type="ARBA" id="ARBA00008904"/>
    </source>
</evidence>
<evidence type="ECO:0000313" key="17">
    <source>
        <dbReference type="EMBL" id="NFN35648.1"/>
    </source>
</evidence>
<evidence type="ECO:0000256" key="2">
    <source>
        <dbReference type="ARBA" id="ARBA00001088"/>
    </source>
</evidence>
<name>A0A093VVJ7_CLOBO</name>
<comment type="caution">
    <text evidence="16">The sequence shown here is derived from an EMBL/GenBank/DDBJ whole genome shotgun (WGS) entry which is preliminary data.</text>
</comment>
<dbReference type="InterPro" id="IPR040923">
    <property type="entry name" value="HpdC_C"/>
</dbReference>
<keyword evidence="9" id="KW-0408">Iron</keyword>
<dbReference type="EMBL" id="SWOV01000020">
    <property type="protein sequence ID" value="NFF88009.1"/>
    <property type="molecule type" value="Genomic_DNA"/>
</dbReference>
<comment type="cofactor">
    <cofactor evidence="3">
        <name>[4Fe-4S] cluster</name>
        <dbReference type="ChEBI" id="CHEBI:49883"/>
    </cofactor>
</comment>
<evidence type="ECO:0000256" key="13">
    <source>
        <dbReference type="ARBA" id="ARBA00032959"/>
    </source>
</evidence>
<gene>
    <name evidence="16" type="primary">hpdC</name>
    <name evidence="16" type="ORF">FC774_09030</name>
    <name evidence="17" type="ORF">FDB51_11045</name>
    <name evidence="18" type="ORF">FDG31_11580</name>
</gene>
<dbReference type="EMBL" id="SWVK01000014">
    <property type="protein sequence ID" value="NFN35648.1"/>
    <property type="molecule type" value="Genomic_DNA"/>
</dbReference>
<accession>A0A093VVJ7</accession>
<evidence type="ECO:0000256" key="5">
    <source>
        <dbReference type="ARBA" id="ARBA00012283"/>
    </source>
</evidence>
<dbReference type="Proteomes" id="UP000486903">
    <property type="component" value="Unassembled WGS sequence"/>
</dbReference>
<evidence type="ECO:0000313" key="19">
    <source>
        <dbReference type="Proteomes" id="UP000473681"/>
    </source>
</evidence>
<comment type="catalytic activity">
    <reaction evidence="2">
        <text>3,4-dihydroxyphenylacetate + H(+) = 4-methylcatechol + CO2</text>
        <dbReference type="Rhea" id="RHEA:62556"/>
        <dbReference type="ChEBI" id="CHEBI:15378"/>
        <dbReference type="ChEBI" id="CHEBI:16526"/>
        <dbReference type="ChEBI" id="CHEBI:17254"/>
        <dbReference type="ChEBI" id="CHEBI:17612"/>
        <dbReference type="EC" id="4.1.1.83"/>
    </reaction>
    <physiologicalReaction direction="left-to-right" evidence="2">
        <dbReference type="Rhea" id="RHEA:62557"/>
    </physiologicalReaction>
</comment>
<evidence type="ECO:0000313" key="16">
    <source>
        <dbReference type="EMBL" id="NFF88009.1"/>
    </source>
</evidence>
<keyword evidence="11" id="KW-0456">Lyase</keyword>
<evidence type="ECO:0000313" key="21">
    <source>
        <dbReference type="Proteomes" id="UP000486903"/>
    </source>
</evidence>
<dbReference type="Pfam" id="PF18524">
    <property type="entry name" value="HPIP_like"/>
    <property type="match status" value="1"/>
</dbReference>
<dbReference type="InterPro" id="IPR053727">
    <property type="entry name" value="HPA_decarboxylase_ss_sf"/>
</dbReference>
<dbReference type="Pfam" id="PF18671">
    <property type="entry name" value="4HPAD_g_N"/>
    <property type="match status" value="1"/>
</dbReference>
<feature type="domain" description="4-hydroxyphenylacetate decarboxylase small gamma subunit C-terminal" evidence="14">
    <location>
        <begin position="45"/>
        <end position="84"/>
    </location>
</feature>
<dbReference type="AlphaFoldDB" id="A0A093VVJ7"/>
<sequence length="89" mass="10000">MANENMKHNDCLNFSSIDAAKGICRLSNQMIFIDTPVCNNFNETHKCRNCANFKNPDKDNMGTCTGLKIEAWTFGDLNAITCEGYKTNK</sequence>
<evidence type="ECO:0000259" key="14">
    <source>
        <dbReference type="Pfam" id="PF18524"/>
    </source>
</evidence>
<dbReference type="GO" id="GO:0046872">
    <property type="term" value="F:metal ion binding"/>
    <property type="evidence" value="ECO:0007669"/>
    <property type="project" value="UniProtKB-KW"/>
</dbReference>
<protein>
    <recommendedName>
        <fullName evidence="6">4-hydroxyphenylacetate decarboxylase small subunit</fullName>
        <ecNumber evidence="5">4.1.1.83</ecNumber>
    </recommendedName>
    <alternativeName>
        <fullName evidence="12">4-hydroxyphenylacetate decarboxylase gamma subunit</fullName>
    </alternativeName>
    <alternativeName>
        <fullName evidence="13">p-hydroxyphenylacetate decarboxylase small subunit</fullName>
    </alternativeName>
</protein>
<dbReference type="Proteomes" id="UP000476820">
    <property type="component" value="Unassembled WGS sequence"/>
</dbReference>
<evidence type="ECO:0000256" key="11">
    <source>
        <dbReference type="ARBA" id="ARBA00023239"/>
    </source>
</evidence>
<evidence type="ECO:0000256" key="6">
    <source>
        <dbReference type="ARBA" id="ARBA00013463"/>
    </source>
</evidence>
<dbReference type="RefSeq" id="WP_003370022.1">
    <property type="nucleotide sequence ID" value="NZ_CP010520.1"/>
</dbReference>
<feature type="domain" description="4-hydroxyphenylacetate decarboxylase small gamma subunit N-terminal" evidence="15">
    <location>
        <begin position="6"/>
        <end position="35"/>
    </location>
</feature>
<dbReference type="OrthoDB" id="3186521at2"/>
<evidence type="ECO:0000256" key="10">
    <source>
        <dbReference type="ARBA" id="ARBA00023014"/>
    </source>
</evidence>
<evidence type="ECO:0000256" key="9">
    <source>
        <dbReference type="ARBA" id="ARBA00023004"/>
    </source>
</evidence>
<evidence type="ECO:0000313" key="20">
    <source>
        <dbReference type="Proteomes" id="UP000476820"/>
    </source>
</evidence>
<keyword evidence="7" id="KW-0004">4Fe-4S</keyword>
<evidence type="ECO:0000313" key="18">
    <source>
        <dbReference type="EMBL" id="NFV26801.1"/>
    </source>
</evidence>
<evidence type="ECO:0000256" key="3">
    <source>
        <dbReference type="ARBA" id="ARBA00001966"/>
    </source>
</evidence>
<dbReference type="InterPro" id="IPR041125">
    <property type="entry name" value="4HPAD_g_N"/>
</dbReference>
<comment type="catalytic activity">
    <reaction evidence="1">
        <text>4-hydroxyphenylacetate + H(+) = 4-methylphenol + CO2</text>
        <dbReference type="Rhea" id="RHEA:22732"/>
        <dbReference type="ChEBI" id="CHEBI:15378"/>
        <dbReference type="ChEBI" id="CHEBI:16526"/>
        <dbReference type="ChEBI" id="CHEBI:17847"/>
        <dbReference type="ChEBI" id="CHEBI:48999"/>
        <dbReference type="EC" id="4.1.1.83"/>
    </reaction>
    <physiologicalReaction direction="left-to-right" evidence="1">
        <dbReference type="Rhea" id="RHEA:22733"/>
    </physiologicalReaction>
</comment>
<dbReference type="OMA" id="CKNFVEA"/>
<dbReference type="EMBL" id="SXFB01000008">
    <property type="protein sequence ID" value="NFV26801.1"/>
    <property type="molecule type" value="Genomic_DNA"/>
</dbReference>
<keyword evidence="10" id="KW-0411">Iron-sulfur</keyword>
<evidence type="ECO:0000256" key="1">
    <source>
        <dbReference type="ARBA" id="ARBA00000127"/>
    </source>
</evidence>
<evidence type="ECO:0000259" key="15">
    <source>
        <dbReference type="Pfam" id="PF18671"/>
    </source>
</evidence>
<organism evidence="16 20">
    <name type="scientific">Clostridium botulinum</name>
    <dbReference type="NCBI Taxonomy" id="1491"/>
    <lineage>
        <taxon>Bacteria</taxon>
        <taxon>Bacillati</taxon>
        <taxon>Bacillota</taxon>
        <taxon>Clostridia</taxon>
        <taxon>Eubacteriales</taxon>
        <taxon>Clostridiaceae</taxon>
        <taxon>Clostridium</taxon>
    </lineage>
</organism>
<dbReference type="Gene3D" id="2.20.70.100">
    <property type="match status" value="2"/>
</dbReference>
<dbReference type="NCBIfam" id="NF033716">
    <property type="entry name" value="glycyl_HPDL_Sma"/>
    <property type="match status" value="1"/>
</dbReference>
<evidence type="ECO:0000256" key="8">
    <source>
        <dbReference type="ARBA" id="ARBA00022723"/>
    </source>
</evidence>
<proteinExistence type="inferred from homology"/>
<dbReference type="GO" id="GO:0051539">
    <property type="term" value="F:4 iron, 4 sulfur cluster binding"/>
    <property type="evidence" value="ECO:0007669"/>
    <property type="project" value="UniProtKB-KW"/>
</dbReference>
<keyword evidence="8" id="KW-0479">Metal-binding</keyword>
<dbReference type="Proteomes" id="UP000473681">
    <property type="component" value="Unassembled WGS sequence"/>
</dbReference>
<dbReference type="GO" id="GO:0043722">
    <property type="term" value="F:4-hydroxyphenylacetate decarboxylase activity"/>
    <property type="evidence" value="ECO:0007669"/>
    <property type="project" value="UniProtKB-EC"/>
</dbReference>
<evidence type="ECO:0000256" key="12">
    <source>
        <dbReference type="ARBA" id="ARBA00029987"/>
    </source>
</evidence>
<reference evidence="19 20" key="1">
    <citation type="submission" date="2019-04" db="EMBL/GenBank/DDBJ databases">
        <title>Genome sequencing of Clostridium botulinum Groups I-IV and Clostridium butyricum.</title>
        <authorList>
            <person name="Brunt J."/>
            <person name="Van Vliet A.H.M."/>
            <person name="Stringer S.C."/>
            <person name="Carter A.T."/>
            <person name="Peck M.W."/>
        </authorList>
    </citation>
    <scope>NUCLEOTIDE SEQUENCE [LARGE SCALE GENOMIC DNA]</scope>
    <source>
        <strain evidence="16 20">1605</strain>
        <strain evidence="18 21">BL81</strain>
        <strain evidence="17 19">CB-K-33E</strain>
    </source>
</reference>
<comment type="similarity">
    <text evidence="4">Belongs to the HPA decarboxylase small subunit family.</text>
</comment>
<evidence type="ECO:0000256" key="7">
    <source>
        <dbReference type="ARBA" id="ARBA00022485"/>
    </source>
</evidence>